<organism evidence="1 2">
    <name type="scientific">Deinococcus rufus</name>
    <dbReference type="NCBI Taxonomy" id="2136097"/>
    <lineage>
        <taxon>Bacteria</taxon>
        <taxon>Thermotogati</taxon>
        <taxon>Deinococcota</taxon>
        <taxon>Deinococci</taxon>
        <taxon>Deinococcales</taxon>
        <taxon>Deinococcaceae</taxon>
        <taxon>Deinococcus</taxon>
    </lineage>
</organism>
<gene>
    <name evidence="1" type="ORF">ACFOSB_04765</name>
</gene>
<dbReference type="EMBL" id="JBHRZG010000004">
    <property type="protein sequence ID" value="MFC3832160.1"/>
    <property type="molecule type" value="Genomic_DNA"/>
</dbReference>
<name>A0ABV7Z590_9DEIO</name>
<reference evidence="2" key="1">
    <citation type="journal article" date="2019" name="Int. J. Syst. Evol. Microbiol.">
        <title>The Global Catalogue of Microorganisms (GCM) 10K type strain sequencing project: providing services to taxonomists for standard genome sequencing and annotation.</title>
        <authorList>
            <consortium name="The Broad Institute Genomics Platform"/>
            <consortium name="The Broad Institute Genome Sequencing Center for Infectious Disease"/>
            <person name="Wu L."/>
            <person name="Ma J."/>
        </authorList>
    </citation>
    <scope>NUCLEOTIDE SEQUENCE [LARGE SCALE GENOMIC DNA]</scope>
    <source>
        <strain evidence="2">CCTCC AB 2017081</strain>
    </source>
</reference>
<evidence type="ECO:0000313" key="2">
    <source>
        <dbReference type="Proteomes" id="UP001595803"/>
    </source>
</evidence>
<sequence length="157" mass="17725">MNVTEIPLDDEEMGSAADFKTLGAARLGQPEDAEPAALVRALREYLDEHRHDAATLAERDEDAYADFILELGYLWGEQLCRTYDWAWIRLHFDGEEGGICIVSPDRSLCVNPTRLFKEIVDEAARANNIQLIYSMVSPEVLAVQFPGRKPGRYTGMY</sequence>
<evidence type="ECO:0008006" key="3">
    <source>
        <dbReference type="Google" id="ProtNLM"/>
    </source>
</evidence>
<proteinExistence type="predicted"/>
<dbReference type="Proteomes" id="UP001595803">
    <property type="component" value="Unassembled WGS sequence"/>
</dbReference>
<dbReference type="RefSeq" id="WP_322473371.1">
    <property type="nucleotide sequence ID" value="NZ_JBHRZG010000004.1"/>
</dbReference>
<comment type="caution">
    <text evidence="1">The sequence shown here is derived from an EMBL/GenBank/DDBJ whole genome shotgun (WGS) entry which is preliminary data.</text>
</comment>
<keyword evidence="2" id="KW-1185">Reference proteome</keyword>
<protein>
    <recommendedName>
        <fullName evidence="3">DUF3806 domain-containing protein</fullName>
    </recommendedName>
</protein>
<evidence type="ECO:0000313" key="1">
    <source>
        <dbReference type="EMBL" id="MFC3832160.1"/>
    </source>
</evidence>
<accession>A0ABV7Z590</accession>